<keyword evidence="4" id="KW-1185">Reference proteome</keyword>
<dbReference type="RefSeq" id="WP_023928751.1">
    <property type="nucleotide sequence ID" value="NZ_KI669456.1"/>
</dbReference>
<evidence type="ECO:0000256" key="1">
    <source>
        <dbReference type="SAM" id="MobiDB-lite"/>
    </source>
</evidence>
<dbReference type="EMBL" id="AZJI01000010">
    <property type="protein sequence ID" value="ETD22189.1"/>
    <property type="molecule type" value="Genomic_DNA"/>
</dbReference>
<dbReference type="PROSITE" id="PS51257">
    <property type="entry name" value="PROKAR_LIPOPROTEIN"/>
    <property type="match status" value="1"/>
</dbReference>
<keyword evidence="2" id="KW-0732">Signal</keyword>
<dbReference type="AlphaFoldDB" id="V8C494"/>
<gene>
    <name evidence="3" type="ORF">HMPREF2086_01916</name>
</gene>
<evidence type="ECO:0000313" key="3">
    <source>
        <dbReference type="EMBL" id="ETD22189.1"/>
    </source>
</evidence>
<dbReference type="STRING" id="1357400.HMPREF2086_01916"/>
<dbReference type="Proteomes" id="UP000018731">
    <property type="component" value="Unassembled WGS sequence"/>
</dbReference>
<protein>
    <submittedName>
        <fullName evidence="3">Uncharacterized protein</fullName>
    </submittedName>
</protein>
<feature type="compositionally biased region" description="Low complexity" evidence="1">
    <location>
        <begin position="28"/>
        <end position="65"/>
    </location>
</feature>
<sequence length="74" mass="7461">MKKLALFAFVAALGVLFVGCGDDKPKQEATSTEAPATEATPAPEASTEAPATEATPAPEASTEAPAEAKTEEAK</sequence>
<feature type="region of interest" description="Disordered" evidence="1">
    <location>
        <begin position="20"/>
        <end position="74"/>
    </location>
</feature>
<proteinExistence type="predicted"/>
<reference evidence="3 4" key="1">
    <citation type="journal article" date="2014" name="Genome Announc.">
        <title>Draft genome sequences of six enterohepatic helicobacter species isolated from humans and one from rhesus macaques.</title>
        <authorList>
            <person name="Shen Z."/>
            <person name="Sheh A."/>
            <person name="Young S.K."/>
            <person name="Abouelliel A."/>
            <person name="Ward D.V."/>
            <person name="Earl A.M."/>
            <person name="Fox J.G."/>
        </authorList>
    </citation>
    <scope>NUCLEOTIDE SEQUENCE [LARGE SCALE GENOMIC DNA]</scope>
    <source>
        <strain evidence="3 4">MIT 99-5501</strain>
    </source>
</reference>
<feature type="signal peptide" evidence="2">
    <location>
        <begin position="1"/>
        <end position="20"/>
    </location>
</feature>
<name>V8C494_9HELI</name>
<dbReference type="HOGENOM" id="CLU_2682751_0_0_7"/>
<organism evidence="3 4">
    <name type="scientific">Helicobacter macacae MIT 99-5501</name>
    <dbReference type="NCBI Taxonomy" id="1357400"/>
    <lineage>
        <taxon>Bacteria</taxon>
        <taxon>Pseudomonadati</taxon>
        <taxon>Campylobacterota</taxon>
        <taxon>Epsilonproteobacteria</taxon>
        <taxon>Campylobacterales</taxon>
        <taxon>Helicobacteraceae</taxon>
        <taxon>Helicobacter</taxon>
    </lineage>
</organism>
<feature type="chain" id="PRO_5004767542" evidence="2">
    <location>
        <begin position="21"/>
        <end position="74"/>
    </location>
</feature>
<comment type="caution">
    <text evidence="3">The sequence shown here is derived from an EMBL/GenBank/DDBJ whole genome shotgun (WGS) entry which is preliminary data.</text>
</comment>
<evidence type="ECO:0000313" key="4">
    <source>
        <dbReference type="Proteomes" id="UP000018731"/>
    </source>
</evidence>
<accession>V8C494</accession>
<evidence type="ECO:0000256" key="2">
    <source>
        <dbReference type="SAM" id="SignalP"/>
    </source>
</evidence>